<name>A0A9D6V2V5_9BACT</name>
<evidence type="ECO:0000256" key="5">
    <source>
        <dbReference type="ARBA" id="ARBA00023136"/>
    </source>
</evidence>
<dbReference type="GO" id="GO:0016765">
    <property type="term" value="F:transferase activity, transferring alkyl or aryl (other than methyl) groups"/>
    <property type="evidence" value="ECO:0007669"/>
    <property type="project" value="InterPro"/>
</dbReference>
<accession>A0A9D6V2V5</accession>
<dbReference type="EMBL" id="JACRDE010000165">
    <property type="protein sequence ID" value="MBI5248981.1"/>
    <property type="molecule type" value="Genomic_DNA"/>
</dbReference>
<dbReference type="InterPro" id="IPR044878">
    <property type="entry name" value="UbiA_sf"/>
</dbReference>
<feature type="transmembrane region" description="Helical" evidence="6">
    <location>
        <begin position="190"/>
        <end position="209"/>
    </location>
</feature>
<feature type="transmembrane region" description="Helical" evidence="6">
    <location>
        <begin position="118"/>
        <end position="144"/>
    </location>
</feature>
<evidence type="ECO:0000313" key="8">
    <source>
        <dbReference type="Proteomes" id="UP000807825"/>
    </source>
</evidence>
<feature type="transmembrane region" description="Helical" evidence="6">
    <location>
        <begin position="301"/>
        <end position="319"/>
    </location>
</feature>
<keyword evidence="3 6" id="KW-0812">Transmembrane</keyword>
<comment type="caution">
    <text evidence="7">The sequence shown here is derived from an EMBL/GenBank/DDBJ whole genome shotgun (WGS) entry which is preliminary data.</text>
</comment>
<keyword evidence="5 6" id="KW-0472">Membrane</keyword>
<evidence type="ECO:0000256" key="3">
    <source>
        <dbReference type="ARBA" id="ARBA00022692"/>
    </source>
</evidence>
<protein>
    <submittedName>
        <fullName evidence="7">UbiA family prenyltransferase</fullName>
    </submittedName>
</protein>
<gene>
    <name evidence="7" type="ORF">HY912_05750</name>
</gene>
<dbReference type="Proteomes" id="UP000807825">
    <property type="component" value="Unassembled WGS sequence"/>
</dbReference>
<dbReference type="Pfam" id="PF01040">
    <property type="entry name" value="UbiA"/>
    <property type="match status" value="1"/>
</dbReference>
<dbReference type="CDD" id="cd13956">
    <property type="entry name" value="PT_UbiA"/>
    <property type="match status" value="1"/>
</dbReference>
<sequence length="320" mass="34189">MNQVSSRFSEALNGLPSINLKLFLGLSRTPHGLLDVCTPAMAALLCLGSFPPASVILVGLMTAFAGYTAVYALNDLIDFRIDKERLTVTKDPLEVLRVDEVLMRHPVARGALSFRSGIIWFAAWSLIALVGAYWLNPFCALLFLISSSMESLYCKLLRVSHLKIIPSAIVKATGGLAGVYAVAPNPSTGFLAVLFLWLAAWEVGGQNIANDIVDMEEDAKVSALTTLTVLGLPESVFMLLAGVSMAALAGIAIYWVAGNGIGPFYLIGAAVLSWKLLLEPARGVYYDPTPVTAAALFNKASYMPAGFLAVVVVSIILHLN</sequence>
<keyword evidence="4 6" id="KW-1133">Transmembrane helix</keyword>
<evidence type="ECO:0000313" key="7">
    <source>
        <dbReference type="EMBL" id="MBI5248981.1"/>
    </source>
</evidence>
<dbReference type="AlphaFoldDB" id="A0A9D6V2V5"/>
<evidence type="ECO:0000256" key="2">
    <source>
        <dbReference type="ARBA" id="ARBA00022475"/>
    </source>
</evidence>
<keyword evidence="2" id="KW-1003">Cell membrane</keyword>
<evidence type="ECO:0000256" key="6">
    <source>
        <dbReference type="SAM" id="Phobius"/>
    </source>
</evidence>
<reference evidence="7" key="1">
    <citation type="submission" date="2020-07" db="EMBL/GenBank/DDBJ databases">
        <title>Huge and variable diversity of episymbiotic CPR bacteria and DPANN archaea in groundwater ecosystems.</title>
        <authorList>
            <person name="He C.Y."/>
            <person name="Keren R."/>
            <person name="Whittaker M."/>
            <person name="Farag I.F."/>
            <person name="Doudna J."/>
            <person name="Cate J.H.D."/>
            <person name="Banfield J.F."/>
        </authorList>
    </citation>
    <scope>NUCLEOTIDE SEQUENCE</scope>
    <source>
        <strain evidence="7">NC_groundwater_1664_Pr3_B-0.1um_52_9</strain>
    </source>
</reference>
<dbReference type="Gene3D" id="1.10.357.140">
    <property type="entry name" value="UbiA prenyltransferase"/>
    <property type="match status" value="1"/>
</dbReference>
<feature type="transmembrane region" description="Helical" evidence="6">
    <location>
        <begin position="53"/>
        <end position="73"/>
    </location>
</feature>
<evidence type="ECO:0000256" key="4">
    <source>
        <dbReference type="ARBA" id="ARBA00022989"/>
    </source>
</evidence>
<comment type="subcellular location">
    <subcellularLocation>
        <location evidence="1">Membrane</location>
        <topology evidence="1">Multi-pass membrane protein</topology>
    </subcellularLocation>
</comment>
<proteinExistence type="predicted"/>
<dbReference type="InterPro" id="IPR000537">
    <property type="entry name" value="UbiA_prenyltransferase"/>
</dbReference>
<dbReference type="GO" id="GO:0016020">
    <property type="term" value="C:membrane"/>
    <property type="evidence" value="ECO:0007669"/>
    <property type="project" value="UniProtKB-SubCell"/>
</dbReference>
<organism evidence="7 8">
    <name type="scientific">Desulfomonile tiedjei</name>
    <dbReference type="NCBI Taxonomy" id="2358"/>
    <lineage>
        <taxon>Bacteria</taxon>
        <taxon>Pseudomonadati</taxon>
        <taxon>Thermodesulfobacteriota</taxon>
        <taxon>Desulfomonilia</taxon>
        <taxon>Desulfomonilales</taxon>
        <taxon>Desulfomonilaceae</taxon>
        <taxon>Desulfomonile</taxon>
    </lineage>
</organism>
<evidence type="ECO:0000256" key="1">
    <source>
        <dbReference type="ARBA" id="ARBA00004141"/>
    </source>
</evidence>